<dbReference type="RefSeq" id="WP_273638476.1">
    <property type="nucleotide sequence ID" value="NZ_JAQQXP010000001.1"/>
</dbReference>
<reference evidence="2 3" key="1">
    <citation type="submission" date="2022-10" db="EMBL/GenBank/DDBJ databases">
        <title>Alteromonas sp. chi3 Genome sequencing.</title>
        <authorList>
            <person name="Park S."/>
        </authorList>
    </citation>
    <scope>NUCLEOTIDE SEQUENCE [LARGE SCALE GENOMIC DNA]</scope>
    <source>
        <strain evidence="3">chi3</strain>
    </source>
</reference>
<dbReference type="Pfam" id="PF22765">
    <property type="entry name" value="DUF7010"/>
    <property type="match status" value="1"/>
</dbReference>
<dbReference type="Proteomes" id="UP001218788">
    <property type="component" value="Unassembled WGS sequence"/>
</dbReference>
<feature type="transmembrane region" description="Helical" evidence="1">
    <location>
        <begin position="84"/>
        <end position="104"/>
    </location>
</feature>
<proteinExistence type="predicted"/>
<protein>
    <recommendedName>
        <fullName evidence="4">DUF308 domain-containing protein</fullName>
    </recommendedName>
</protein>
<keyword evidence="1" id="KW-0472">Membrane</keyword>
<gene>
    <name evidence="2" type="ORF">OIK42_03905</name>
</gene>
<keyword evidence="1" id="KW-0812">Transmembrane</keyword>
<keyword evidence="1" id="KW-1133">Transmembrane helix</keyword>
<feature type="transmembrane region" description="Helical" evidence="1">
    <location>
        <begin position="110"/>
        <end position="128"/>
    </location>
</feature>
<feature type="transmembrane region" description="Helical" evidence="1">
    <location>
        <begin position="20"/>
        <end position="40"/>
    </location>
</feature>
<feature type="transmembrane region" description="Helical" evidence="1">
    <location>
        <begin position="46"/>
        <end position="63"/>
    </location>
</feature>
<evidence type="ECO:0000256" key="1">
    <source>
        <dbReference type="SAM" id="Phobius"/>
    </source>
</evidence>
<evidence type="ECO:0008006" key="4">
    <source>
        <dbReference type="Google" id="ProtNLM"/>
    </source>
</evidence>
<name>A0ABT5KYQ6_9ALTE</name>
<evidence type="ECO:0000313" key="2">
    <source>
        <dbReference type="EMBL" id="MDC8829904.1"/>
    </source>
</evidence>
<sequence length="184" mass="20514">MSLNRTLEEQRKDFAARRLIATPIAGLIAWTVVAVGALFLGPVGKSLLLFVATGSIVYLGILVSKLTGEDFLDKSRPKNTFDTLFMYSVGMAVLVYAIAIPFFMLDHTSLPLSVGVLTGLMWLPISWIIQHWIGIVHGVLRTVLVVGAWYLFPEQRFLAIPVVIIVLYLFAIVVLEKRWRALSK</sequence>
<accession>A0ABT5KYQ6</accession>
<comment type="caution">
    <text evidence="2">The sequence shown here is derived from an EMBL/GenBank/DDBJ whole genome shotgun (WGS) entry which is preliminary data.</text>
</comment>
<organism evidence="2 3">
    <name type="scientific">Alteromonas gilva</name>
    <dbReference type="NCBI Taxonomy" id="2987522"/>
    <lineage>
        <taxon>Bacteria</taxon>
        <taxon>Pseudomonadati</taxon>
        <taxon>Pseudomonadota</taxon>
        <taxon>Gammaproteobacteria</taxon>
        <taxon>Alteromonadales</taxon>
        <taxon>Alteromonadaceae</taxon>
        <taxon>Alteromonas/Salinimonas group</taxon>
        <taxon>Alteromonas</taxon>
    </lineage>
</organism>
<feature type="transmembrane region" description="Helical" evidence="1">
    <location>
        <begin position="135"/>
        <end position="152"/>
    </location>
</feature>
<keyword evidence="3" id="KW-1185">Reference proteome</keyword>
<evidence type="ECO:0000313" key="3">
    <source>
        <dbReference type="Proteomes" id="UP001218788"/>
    </source>
</evidence>
<dbReference type="InterPro" id="IPR053824">
    <property type="entry name" value="DUF7010"/>
</dbReference>
<dbReference type="EMBL" id="JAQQXP010000001">
    <property type="protein sequence ID" value="MDC8829904.1"/>
    <property type="molecule type" value="Genomic_DNA"/>
</dbReference>
<feature type="transmembrane region" description="Helical" evidence="1">
    <location>
        <begin position="158"/>
        <end position="175"/>
    </location>
</feature>